<dbReference type="AlphaFoldDB" id="A0A845L1Q5"/>
<reference evidence="3 4" key="1">
    <citation type="submission" date="2020-01" db="EMBL/GenBank/DDBJ databases">
        <title>Whole-genome sequence of Heliobacterium undosum DSM 13378.</title>
        <authorList>
            <person name="Kyndt J.A."/>
            <person name="Meyer T.E."/>
        </authorList>
    </citation>
    <scope>NUCLEOTIDE SEQUENCE [LARGE SCALE GENOMIC DNA]</scope>
    <source>
        <strain evidence="3 4">DSM 13378</strain>
    </source>
</reference>
<dbReference type="Pfam" id="PF04509">
    <property type="entry name" value="CheC"/>
    <property type="match status" value="1"/>
</dbReference>
<dbReference type="InterPro" id="IPR028976">
    <property type="entry name" value="CheC-like_sf"/>
</dbReference>
<dbReference type="OrthoDB" id="456328at2"/>
<keyword evidence="1" id="KW-0145">Chemotaxis</keyword>
<gene>
    <name evidence="3" type="ORF">GTO91_04225</name>
</gene>
<dbReference type="InterPro" id="IPR007597">
    <property type="entry name" value="CheC"/>
</dbReference>
<dbReference type="RefSeq" id="WP_161255334.1">
    <property type="nucleotide sequence ID" value="NZ_WXEY01000003.1"/>
</dbReference>
<evidence type="ECO:0000313" key="4">
    <source>
        <dbReference type="Proteomes" id="UP000463470"/>
    </source>
</evidence>
<dbReference type="CDD" id="cd17910">
    <property type="entry name" value="CheC_ClassII"/>
    <property type="match status" value="1"/>
</dbReference>
<sequence length="211" mass="23362">MLSPLQQDALREFMNVTIGQAGSVLSEMVNQKVRLEVPEVYLLQNLQETEEGERLSGYLTGHVVSSVLRFEIGCNGVARLVFPREKGKLLVNLLLGEELLFSGEPGDNGFSETDTDAMKEVGNVLLNVIVGSLGNLLETRIEYSLPEVEFLYLREGEQRPVLCSGYYTLVIRNTFVVGDTRIEGAIFVMLCLDSAAQLLGKIDELLVELYG</sequence>
<dbReference type="SUPFAM" id="SSF103039">
    <property type="entry name" value="CheC-like"/>
    <property type="match status" value="1"/>
</dbReference>
<dbReference type="GO" id="GO:0016787">
    <property type="term" value="F:hydrolase activity"/>
    <property type="evidence" value="ECO:0007669"/>
    <property type="project" value="InterPro"/>
</dbReference>
<protein>
    <submittedName>
        <fullName evidence="3">Chemotaxis protein CheC</fullName>
    </submittedName>
</protein>
<dbReference type="GO" id="GO:0006935">
    <property type="term" value="P:chemotaxis"/>
    <property type="evidence" value="ECO:0007669"/>
    <property type="project" value="UniProtKB-KW"/>
</dbReference>
<dbReference type="Gene3D" id="3.40.1550.10">
    <property type="entry name" value="CheC-like"/>
    <property type="match status" value="1"/>
</dbReference>
<keyword evidence="4" id="KW-1185">Reference proteome</keyword>
<evidence type="ECO:0000259" key="2">
    <source>
        <dbReference type="Pfam" id="PF04509"/>
    </source>
</evidence>
<comment type="caution">
    <text evidence="3">The sequence shown here is derived from an EMBL/GenBank/DDBJ whole genome shotgun (WGS) entry which is preliminary data.</text>
</comment>
<feature type="domain" description="CheC-like protein" evidence="2">
    <location>
        <begin position="6"/>
        <end position="41"/>
    </location>
</feature>
<name>A0A845L1Q5_9FIRM</name>
<dbReference type="Proteomes" id="UP000463470">
    <property type="component" value="Unassembled WGS sequence"/>
</dbReference>
<organism evidence="3 4">
    <name type="scientific">Heliomicrobium undosum</name>
    <dbReference type="NCBI Taxonomy" id="121734"/>
    <lineage>
        <taxon>Bacteria</taxon>
        <taxon>Bacillati</taxon>
        <taxon>Bacillota</taxon>
        <taxon>Clostridia</taxon>
        <taxon>Eubacteriales</taxon>
        <taxon>Heliobacteriaceae</taxon>
        <taxon>Heliomicrobium</taxon>
    </lineage>
</organism>
<accession>A0A845L1Q5</accession>
<evidence type="ECO:0000313" key="3">
    <source>
        <dbReference type="EMBL" id="MZP28915.1"/>
    </source>
</evidence>
<proteinExistence type="predicted"/>
<dbReference type="EMBL" id="WXEY01000003">
    <property type="protein sequence ID" value="MZP28915.1"/>
    <property type="molecule type" value="Genomic_DNA"/>
</dbReference>
<evidence type="ECO:0000256" key="1">
    <source>
        <dbReference type="ARBA" id="ARBA00022500"/>
    </source>
</evidence>